<evidence type="ECO:0000259" key="2">
    <source>
        <dbReference type="Pfam" id="PF07331"/>
    </source>
</evidence>
<keyword evidence="1" id="KW-1133">Transmembrane helix</keyword>
<feature type="transmembrane region" description="Helical" evidence="1">
    <location>
        <begin position="79"/>
        <end position="108"/>
    </location>
</feature>
<dbReference type="InterPro" id="IPR009936">
    <property type="entry name" value="DUF1468"/>
</dbReference>
<dbReference type="RefSeq" id="WP_244767355.1">
    <property type="nucleotide sequence ID" value="NZ_BSOP01000013.1"/>
</dbReference>
<accession>A0ABQ5ZFD7</accession>
<dbReference type="EMBL" id="BSOP01000013">
    <property type="protein sequence ID" value="GLR50427.1"/>
    <property type="molecule type" value="Genomic_DNA"/>
</dbReference>
<dbReference type="Pfam" id="PF07331">
    <property type="entry name" value="TctB"/>
    <property type="match status" value="1"/>
</dbReference>
<keyword evidence="4" id="KW-1185">Reference proteome</keyword>
<dbReference type="Proteomes" id="UP001156702">
    <property type="component" value="Unassembled WGS sequence"/>
</dbReference>
<proteinExistence type="predicted"/>
<comment type="caution">
    <text evidence="3">The sequence shown here is derived from an EMBL/GenBank/DDBJ whole genome shotgun (WGS) entry which is preliminary data.</text>
</comment>
<reference evidence="4" key="1">
    <citation type="journal article" date="2019" name="Int. J. Syst. Evol. Microbiol.">
        <title>The Global Catalogue of Microorganisms (GCM) 10K type strain sequencing project: providing services to taxonomists for standard genome sequencing and annotation.</title>
        <authorList>
            <consortium name="The Broad Institute Genomics Platform"/>
            <consortium name="The Broad Institute Genome Sequencing Center for Infectious Disease"/>
            <person name="Wu L."/>
            <person name="Ma J."/>
        </authorList>
    </citation>
    <scope>NUCLEOTIDE SEQUENCE [LARGE SCALE GENOMIC DNA]</scope>
    <source>
        <strain evidence="4">NBRC 102122</strain>
    </source>
</reference>
<gene>
    <name evidence="3" type="ORF">GCM10007923_16330</name>
</gene>
<keyword evidence="1" id="KW-0472">Membrane</keyword>
<organism evidence="3 4">
    <name type="scientific">Shinella yambaruensis</name>
    <dbReference type="NCBI Taxonomy" id="415996"/>
    <lineage>
        <taxon>Bacteria</taxon>
        <taxon>Pseudomonadati</taxon>
        <taxon>Pseudomonadota</taxon>
        <taxon>Alphaproteobacteria</taxon>
        <taxon>Hyphomicrobiales</taxon>
        <taxon>Rhizobiaceae</taxon>
        <taxon>Shinella</taxon>
    </lineage>
</organism>
<evidence type="ECO:0000313" key="4">
    <source>
        <dbReference type="Proteomes" id="UP001156702"/>
    </source>
</evidence>
<name>A0ABQ5ZFD7_9HYPH</name>
<feature type="transmembrane region" description="Helical" evidence="1">
    <location>
        <begin position="12"/>
        <end position="29"/>
    </location>
</feature>
<feature type="transmembrane region" description="Helical" evidence="1">
    <location>
        <begin position="41"/>
        <end position="59"/>
    </location>
</feature>
<evidence type="ECO:0000256" key="1">
    <source>
        <dbReference type="SAM" id="Phobius"/>
    </source>
</evidence>
<protein>
    <recommendedName>
        <fullName evidence="2">DUF1468 domain-containing protein</fullName>
    </recommendedName>
</protein>
<evidence type="ECO:0000313" key="3">
    <source>
        <dbReference type="EMBL" id="GLR50427.1"/>
    </source>
</evidence>
<sequence>MRTRFYATADGQAGLFFALFGLFVAWQSLRYPLGRGAQMGPGMFPLALGVLLVVVGLLVTAKAMRAGHPAAPPFEWRSAIVVTAAILVAGALLLTAGLFVAIPALVLISALAARNSRLPAVLVSAAALTVMAWLLFIVGLDLRIPTFWM</sequence>
<feature type="transmembrane region" description="Helical" evidence="1">
    <location>
        <begin position="120"/>
        <end position="140"/>
    </location>
</feature>
<feature type="domain" description="DUF1468" evidence="2">
    <location>
        <begin position="13"/>
        <end position="145"/>
    </location>
</feature>
<keyword evidence="1" id="KW-0812">Transmembrane</keyword>